<dbReference type="RefSeq" id="WP_120083571.1">
    <property type="nucleotide sequence ID" value="NZ_QMDW01000004.1"/>
</dbReference>
<dbReference type="OrthoDB" id="336103at2157"/>
<dbReference type="Proteomes" id="UP000281564">
    <property type="component" value="Unassembled WGS sequence"/>
</dbReference>
<organism evidence="1 2">
    <name type="scientific">Halonotius pteroides</name>
    <dbReference type="NCBI Taxonomy" id="268735"/>
    <lineage>
        <taxon>Archaea</taxon>
        <taxon>Methanobacteriati</taxon>
        <taxon>Methanobacteriota</taxon>
        <taxon>Stenosarchaea group</taxon>
        <taxon>Halobacteria</taxon>
        <taxon>Halobacteriales</taxon>
        <taxon>Haloferacaceae</taxon>
        <taxon>Halonotius</taxon>
    </lineage>
</organism>
<dbReference type="Gene3D" id="3.40.50.720">
    <property type="entry name" value="NAD(P)-binding Rossmann-like Domain"/>
    <property type="match status" value="1"/>
</dbReference>
<accession>A0A3A6Q3X4</accession>
<dbReference type="EMBL" id="QMDW01000004">
    <property type="protein sequence ID" value="RJX50771.1"/>
    <property type="molecule type" value="Genomic_DNA"/>
</dbReference>
<proteinExistence type="predicted"/>
<gene>
    <name evidence="1" type="ORF">DP106_04015</name>
</gene>
<name>A0A3A6Q3X4_9EURY</name>
<reference evidence="1 2" key="1">
    <citation type="submission" date="2018-06" db="EMBL/GenBank/DDBJ databases">
        <title>Halonotius sp. F13-13 a new haloarchaeeon isolated from a solar saltern from Isla Cristina, Huelva, Spain.</title>
        <authorList>
            <person name="Duran-Viseras A."/>
            <person name="Sanchez-Porro C."/>
            <person name="Ventosa A."/>
        </authorList>
    </citation>
    <scope>NUCLEOTIDE SEQUENCE [LARGE SCALE GENOMIC DNA]</scope>
    <source>
        <strain evidence="1 2">CECT 7525</strain>
    </source>
</reference>
<dbReference type="AlphaFoldDB" id="A0A3A6Q3X4"/>
<evidence type="ECO:0000313" key="1">
    <source>
        <dbReference type="EMBL" id="RJX50771.1"/>
    </source>
</evidence>
<evidence type="ECO:0000313" key="2">
    <source>
        <dbReference type="Proteomes" id="UP000281564"/>
    </source>
</evidence>
<keyword evidence="2" id="KW-1185">Reference proteome</keyword>
<sequence>METYPAAYSPTSYGIHDGEAVIRTPHATKTLQGGELEAICTLLATMDGTTAASDLIAQVSESDPEQIDRLYDAELAYDGQAMPAGLSDAGWERYLEPVLPAISQPTQQTLPDRLSAHSVTVFGDHDPVSGVYDRLRAAGVSVNERSTTDQQSSPEDPDVILLSEQLERSDSWRAANEAWATSSATLVKTRLTATGWRLGPVLTADARACLNCVYTRVDANKVGGQLFDKTDTGTPPYMRAYTDTVTELLFRALLAQLPRYLDDQFVVYDHYGGHRETPRVFASPHCEVCDSASSRQERFR</sequence>
<comment type="caution">
    <text evidence="1">The sequence shown here is derived from an EMBL/GenBank/DDBJ whole genome shotgun (WGS) entry which is preliminary data.</text>
</comment>
<protein>
    <submittedName>
        <fullName evidence="1">Uncharacterized protein</fullName>
    </submittedName>
</protein>